<evidence type="ECO:0000256" key="2">
    <source>
        <dbReference type="ARBA" id="ARBA00022475"/>
    </source>
</evidence>
<dbReference type="AlphaFoldDB" id="A0A2G5KAE3"/>
<name>A0A2G5KAE3_9RHOB</name>
<sequence length="190" mass="20372">MTALFIFIFLGLFSPGPNVIMLTASGANFGMRKTLPHLFGVVLGVGIIGGVTGLGLGTILQAAPQLEFALKLIASGWILWMAFALLRSAKHHTPESEKPFTFAQAVLFQWVNPKVWAVAIAGAAYVTHLAPNSQAITLGLAFSGINLGVCLFWTYSGDLLSRLLKTDEAWFVFRIVMAVLLAATILLILG</sequence>
<dbReference type="GO" id="GO:0015171">
    <property type="term" value="F:amino acid transmembrane transporter activity"/>
    <property type="evidence" value="ECO:0007669"/>
    <property type="project" value="TreeGrafter"/>
</dbReference>
<evidence type="ECO:0000313" key="7">
    <source>
        <dbReference type="EMBL" id="PIB26501.1"/>
    </source>
</evidence>
<evidence type="ECO:0000256" key="5">
    <source>
        <dbReference type="ARBA" id="ARBA00023136"/>
    </source>
</evidence>
<protein>
    <submittedName>
        <fullName evidence="7">Lysine transporter LysE</fullName>
    </submittedName>
</protein>
<accession>A0A2G5KAE3</accession>
<keyword evidence="8" id="KW-1185">Reference proteome</keyword>
<evidence type="ECO:0000256" key="3">
    <source>
        <dbReference type="ARBA" id="ARBA00022692"/>
    </source>
</evidence>
<dbReference type="PANTHER" id="PTHR30086:SF20">
    <property type="entry name" value="ARGININE EXPORTER PROTEIN ARGO-RELATED"/>
    <property type="match status" value="1"/>
</dbReference>
<feature type="transmembrane region" description="Helical" evidence="6">
    <location>
        <begin position="36"/>
        <end position="56"/>
    </location>
</feature>
<evidence type="ECO:0000256" key="1">
    <source>
        <dbReference type="ARBA" id="ARBA00004651"/>
    </source>
</evidence>
<evidence type="ECO:0000256" key="6">
    <source>
        <dbReference type="SAM" id="Phobius"/>
    </source>
</evidence>
<proteinExistence type="predicted"/>
<dbReference type="OrthoDB" id="9812084at2"/>
<comment type="caution">
    <text evidence="7">The sequence shown here is derived from an EMBL/GenBank/DDBJ whole genome shotgun (WGS) entry which is preliminary data.</text>
</comment>
<organism evidence="7 8">
    <name type="scientific">Paramylibacter kogurei</name>
    <dbReference type="NCBI Taxonomy" id="1889778"/>
    <lineage>
        <taxon>Bacteria</taxon>
        <taxon>Pseudomonadati</taxon>
        <taxon>Pseudomonadota</taxon>
        <taxon>Alphaproteobacteria</taxon>
        <taxon>Rhodobacterales</taxon>
        <taxon>Paracoccaceae</taxon>
        <taxon>Paramylibacter</taxon>
    </lineage>
</organism>
<evidence type="ECO:0000256" key="4">
    <source>
        <dbReference type="ARBA" id="ARBA00022989"/>
    </source>
</evidence>
<dbReference type="PANTHER" id="PTHR30086">
    <property type="entry name" value="ARGININE EXPORTER PROTEIN ARGO"/>
    <property type="match status" value="1"/>
</dbReference>
<feature type="transmembrane region" description="Helical" evidence="6">
    <location>
        <begin position="68"/>
        <end position="86"/>
    </location>
</feature>
<dbReference type="InterPro" id="IPR001123">
    <property type="entry name" value="LeuE-type"/>
</dbReference>
<gene>
    <name evidence="7" type="ORF">BFP76_11355</name>
</gene>
<dbReference type="Pfam" id="PF01810">
    <property type="entry name" value="LysE"/>
    <property type="match status" value="1"/>
</dbReference>
<dbReference type="GO" id="GO:0005886">
    <property type="term" value="C:plasma membrane"/>
    <property type="evidence" value="ECO:0007669"/>
    <property type="project" value="UniProtKB-SubCell"/>
</dbReference>
<keyword evidence="3 6" id="KW-0812">Transmembrane</keyword>
<feature type="transmembrane region" description="Helical" evidence="6">
    <location>
        <begin position="138"/>
        <end position="157"/>
    </location>
</feature>
<comment type="subcellular location">
    <subcellularLocation>
        <location evidence="1">Cell membrane</location>
        <topology evidence="1">Multi-pass membrane protein</topology>
    </subcellularLocation>
</comment>
<evidence type="ECO:0000313" key="8">
    <source>
        <dbReference type="Proteomes" id="UP000231516"/>
    </source>
</evidence>
<feature type="transmembrane region" description="Helical" evidence="6">
    <location>
        <begin position="169"/>
        <end position="189"/>
    </location>
</feature>
<dbReference type="EMBL" id="MDGM01000003">
    <property type="protein sequence ID" value="PIB26501.1"/>
    <property type="molecule type" value="Genomic_DNA"/>
</dbReference>
<dbReference type="GO" id="GO:0033228">
    <property type="term" value="P:cysteine export across plasma membrane"/>
    <property type="evidence" value="ECO:0007669"/>
    <property type="project" value="TreeGrafter"/>
</dbReference>
<keyword evidence="5 6" id="KW-0472">Membrane</keyword>
<dbReference type="RefSeq" id="WP_099591323.1">
    <property type="nucleotide sequence ID" value="NZ_MDGM01000003.1"/>
</dbReference>
<keyword evidence="2" id="KW-1003">Cell membrane</keyword>
<keyword evidence="4 6" id="KW-1133">Transmembrane helix</keyword>
<dbReference type="Proteomes" id="UP000231516">
    <property type="component" value="Unassembled WGS sequence"/>
</dbReference>
<reference evidence="7 8" key="1">
    <citation type="submission" date="2016-08" db="EMBL/GenBank/DDBJ databases">
        <title>Draft genome of Amylibacter sp. strain 4G11.</title>
        <authorList>
            <person name="Wong S.-K."/>
            <person name="Hamasaki K."/>
            <person name="Yoshizawa S."/>
        </authorList>
    </citation>
    <scope>NUCLEOTIDE SEQUENCE [LARGE SCALE GENOMIC DNA]</scope>
    <source>
        <strain evidence="7 8">4G11</strain>
    </source>
</reference>
<feature type="transmembrane region" description="Helical" evidence="6">
    <location>
        <begin position="106"/>
        <end position="126"/>
    </location>
</feature>